<proteinExistence type="inferred from homology"/>
<dbReference type="PANTHER" id="PTHR19842">
    <property type="entry name" value="G BETA-LIKE PROTEIN GBL"/>
    <property type="match status" value="1"/>
</dbReference>
<dbReference type="eggNOG" id="ENOG502RZG9">
    <property type="taxonomic scope" value="Eukaryota"/>
</dbReference>
<evidence type="ECO:0000256" key="2">
    <source>
        <dbReference type="SAM" id="MobiDB-lite"/>
    </source>
</evidence>
<evidence type="ECO:0008006" key="5">
    <source>
        <dbReference type="Google" id="ProtNLM"/>
    </source>
</evidence>
<dbReference type="InterPro" id="IPR015943">
    <property type="entry name" value="WD40/YVTN_repeat-like_dom_sf"/>
</dbReference>
<gene>
    <name evidence="3" type="ORF">BAUCODRAFT_24513</name>
</gene>
<feature type="compositionally biased region" description="Basic and acidic residues" evidence="2">
    <location>
        <begin position="16"/>
        <end position="28"/>
    </location>
</feature>
<dbReference type="RefSeq" id="XP_007676011.1">
    <property type="nucleotide sequence ID" value="XM_007677821.1"/>
</dbReference>
<dbReference type="GO" id="GO:0031929">
    <property type="term" value="P:TOR signaling"/>
    <property type="evidence" value="ECO:0007669"/>
    <property type="project" value="InterPro"/>
</dbReference>
<feature type="compositionally biased region" description="Polar residues" evidence="2">
    <location>
        <begin position="269"/>
        <end position="283"/>
    </location>
</feature>
<name>M2NCA4_BAUPA</name>
<protein>
    <recommendedName>
        <fullName evidence="5">Myb-like domain-containing protein</fullName>
    </recommendedName>
</protein>
<sequence>MPEVIDLLSDSDDCSSLEKRASLQRKEGQPGPRRCHGASGAKASAGGGPKLLYGRAERRPSAGHVSRASVSHPGGQPEQYMPARETWRDWREIVPQQLPSAARANINHPRATKDKASQAPYVSPAPAEAARSKRIDNYQSFRTDGAAQQGRSDTSNGVTKHNLDKPRSKPLYDSLVDYDVPSHGLPLPVTMPLPQARDVSQSHVLQRIGLRASMLSMLDANTPTQLDLAGQAPPSKRRRTGMPDAEAGDGARGSHATGLGGENIASLKSELSQRSPSGSSFTPRTPCGIPTQAGRLESNAPAPPTCLVNTPAFPTKRVSTTILGPRVRYTSNESTLLARLKEVENLSWDQITSHFPNRTRESLQVHYSTKVKGRHTMLAVLDTTPAKPPGASLIVRLKPAAARRQDVSRPTRRRGKRSNGPSVLDGFVSWSQISQSLLDEAKSAESESDAPQERHNDGLFPNQGRAFQSPVSSILRRRELGGVGRRGWMSVRKGVPNELREHALSGYTLRKHFLPMSGDVCCLDWANDGIRFAAGSIAISDYRSMQYNSNCNLLQGDCKRGSLYELPEHHVSRPTISDENNVNALHSMRESQDDRLFKTVAALGFSPDGTLLYTAGEDRYMRVYVGDDHGKAECRNTFEHAAAVDLLQVSAQGLVATACHSSADGSVGIYKSKNGRTELGLTLSVPRADTQPGLPTFPSAIKWGVSQRHQSLLLAGFASDSQEEERNATGETVLWSVETGQRIDLGNVTRNVFDVAWNPIASSASIAFCVAGIPSLGKSRKSRRSVIQCYAPGQAIRQVLEWDCPAFDINDVVFCPYDDNLIAVGATDGRVYIWDQRFASRNQKPLHTLCHDESLNVLDHDRDREHIDTGVRFLSWGATSSRLFSASSDGVVKSWNPYMATSNAHVGDVASFRTAIMSGAFSPDLTDLLIGEECGRINLLSIDNIDEDGTVLPSRTFKLISAPVGKKAEPPFSAAHELLRTGQIELQSMGALPIRQAVQGPAYSGPYLKPSAQEWTAAQQAYQRALDKLSHREQDFLAGLTTDVVPSSQADGEIRAAENGVQSARAAVERLQSRHDAFIELESSAKSTQQAFHVEQKQRLRLDASIGACNLDCGFLPRFVDLEIGVPDSHRSEQRIPGSLRALPLLPVDVADYDCKQLFEAGLAGCCPYCPEKAQIPRLAPLLDVRCRQRCMAIRASLTGICEICNAPVRVEVDDEGQISTDRCTTRLCERCNFPCFRCSRPVQLVVGVMRNDYSIFCSACDMNWAVGILGYEPIVDEAKRESRKEKHTTRRRLSAEDSEMMRLHARWHTNHAAR</sequence>
<dbReference type="GeneID" id="19110188"/>
<dbReference type="InterPro" id="IPR036322">
    <property type="entry name" value="WD40_repeat_dom_sf"/>
</dbReference>
<feature type="region of interest" description="Disordered" evidence="2">
    <location>
        <begin position="440"/>
        <end position="466"/>
    </location>
</feature>
<feature type="compositionally biased region" description="Polar residues" evidence="2">
    <location>
        <begin position="149"/>
        <end position="159"/>
    </location>
</feature>
<dbReference type="STRING" id="717646.M2NCA4"/>
<dbReference type="OMA" id="HIPRASE"/>
<reference evidence="3 4" key="1">
    <citation type="journal article" date="2012" name="PLoS Pathog.">
        <title>Diverse lifestyles and strategies of plant pathogenesis encoded in the genomes of eighteen Dothideomycetes fungi.</title>
        <authorList>
            <person name="Ohm R.A."/>
            <person name="Feau N."/>
            <person name="Henrissat B."/>
            <person name="Schoch C.L."/>
            <person name="Horwitz B.A."/>
            <person name="Barry K.W."/>
            <person name="Condon B.J."/>
            <person name="Copeland A.C."/>
            <person name="Dhillon B."/>
            <person name="Glaser F."/>
            <person name="Hesse C.N."/>
            <person name="Kosti I."/>
            <person name="LaButti K."/>
            <person name="Lindquist E.A."/>
            <person name="Lucas S."/>
            <person name="Salamov A.A."/>
            <person name="Bradshaw R.E."/>
            <person name="Ciuffetti L."/>
            <person name="Hamelin R.C."/>
            <person name="Kema G.H.J."/>
            <person name="Lawrence C."/>
            <person name="Scott J.A."/>
            <person name="Spatafora J.W."/>
            <person name="Turgeon B.G."/>
            <person name="de Wit P.J.G.M."/>
            <person name="Zhong S."/>
            <person name="Goodwin S.B."/>
            <person name="Grigoriev I.V."/>
        </authorList>
    </citation>
    <scope>NUCLEOTIDE SEQUENCE [LARGE SCALE GENOMIC DNA]</scope>
    <source>
        <strain evidence="3 4">UAMH 10762</strain>
    </source>
</reference>
<dbReference type="SMART" id="SM00320">
    <property type="entry name" value="WD40"/>
    <property type="match status" value="5"/>
</dbReference>
<dbReference type="SUPFAM" id="SSF50978">
    <property type="entry name" value="WD40 repeat-like"/>
    <property type="match status" value="1"/>
</dbReference>
<dbReference type="OrthoDB" id="10248252at2759"/>
<keyword evidence="4" id="KW-1185">Reference proteome</keyword>
<dbReference type="HOGENOM" id="CLU_260329_0_0_1"/>
<dbReference type="PANTHER" id="PTHR19842:SF2">
    <property type="entry name" value="WD REPEAT PROTEIN (AFU_ORTHOLOGUE AFUA_5G04300)"/>
    <property type="match status" value="1"/>
</dbReference>
<feature type="region of interest" description="Disordered" evidence="2">
    <location>
        <begin position="398"/>
        <end position="425"/>
    </location>
</feature>
<dbReference type="GO" id="GO:0032956">
    <property type="term" value="P:regulation of actin cytoskeleton organization"/>
    <property type="evidence" value="ECO:0007669"/>
    <property type="project" value="TreeGrafter"/>
</dbReference>
<evidence type="ECO:0000313" key="3">
    <source>
        <dbReference type="EMBL" id="EMC96814.1"/>
    </source>
</evidence>
<dbReference type="GO" id="GO:0031932">
    <property type="term" value="C:TORC2 complex"/>
    <property type="evidence" value="ECO:0007669"/>
    <property type="project" value="InterPro"/>
</dbReference>
<dbReference type="KEGG" id="bcom:BAUCODRAFT_24513"/>
<dbReference type="EMBL" id="KB445555">
    <property type="protein sequence ID" value="EMC96814.1"/>
    <property type="molecule type" value="Genomic_DNA"/>
</dbReference>
<evidence type="ECO:0000313" key="4">
    <source>
        <dbReference type="Proteomes" id="UP000011761"/>
    </source>
</evidence>
<feature type="region of interest" description="Disordered" evidence="2">
    <location>
        <begin position="1"/>
        <end position="81"/>
    </location>
</feature>
<comment type="similarity">
    <text evidence="1">Belongs to the WD repeat LST8 family.</text>
</comment>
<dbReference type="Pfam" id="PF00400">
    <property type="entry name" value="WD40"/>
    <property type="match status" value="2"/>
</dbReference>
<dbReference type="Proteomes" id="UP000011761">
    <property type="component" value="Unassembled WGS sequence"/>
</dbReference>
<organism evidence="3 4">
    <name type="scientific">Baudoinia panamericana (strain UAMH 10762)</name>
    <name type="common">Angels' share fungus</name>
    <name type="synonym">Baudoinia compniacensis (strain UAMH 10762)</name>
    <dbReference type="NCBI Taxonomy" id="717646"/>
    <lineage>
        <taxon>Eukaryota</taxon>
        <taxon>Fungi</taxon>
        <taxon>Dikarya</taxon>
        <taxon>Ascomycota</taxon>
        <taxon>Pezizomycotina</taxon>
        <taxon>Dothideomycetes</taxon>
        <taxon>Dothideomycetidae</taxon>
        <taxon>Mycosphaerellales</taxon>
        <taxon>Teratosphaeriaceae</taxon>
        <taxon>Baudoinia</taxon>
    </lineage>
</organism>
<feature type="region of interest" description="Disordered" evidence="2">
    <location>
        <begin position="110"/>
        <end position="171"/>
    </location>
</feature>
<dbReference type="InterPro" id="IPR001680">
    <property type="entry name" value="WD40_rpt"/>
</dbReference>
<evidence type="ECO:0000256" key="1">
    <source>
        <dbReference type="ARBA" id="ARBA00009890"/>
    </source>
</evidence>
<accession>M2NCA4</accession>
<dbReference type="Gene3D" id="2.130.10.10">
    <property type="entry name" value="YVTN repeat-like/Quinoprotein amine dehydrogenase"/>
    <property type="match status" value="1"/>
</dbReference>
<dbReference type="GO" id="GO:0031931">
    <property type="term" value="C:TORC1 complex"/>
    <property type="evidence" value="ECO:0007669"/>
    <property type="project" value="InterPro"/>
</dbReference>
<dbReference type="InterPro" id="IPR037588">
    <property type="entry name" value="MLST8"/>
</dbReference>
<feature type="compositionally biased region" description="Basic and acidic residues" evidence="2">
    <location>
        <begin position="440"/>
        <end position="457"/>
    </location>
</feature>
<feature type="region of interest" description="Disordered" evidence="2">
    <location>
        <begin position="225"/>
        <end position="303"/>
    </location>
</feature>